<evidence type="ECO:0000259" key="4">
    <source>
        <dbReference type="SMART" id="SM01174"/>
    </source>
</evidence>
<gene>
    <name evidence="5" type="ORF">MNOR_LOCUS20306</name>
</gene>
<feature type="region of interest" description="Disordered" evidence="3">
    <location>
        <begin position="332"/>
        <end position="354"/>
    </location>
</feature>
<dbReference type="SMART" id="SM01174">
    <property type="entry name" value="DUF4205"/>
    <property type="match status" value="1"/>
</dbReference>
<keyword evidence="2" id="KW-0788">Thiol protease</keyword>
<comment type="function">
    <text evidence="2">Hydrolase that can remove 'Lys-48'-linked conjugated ubiquitin from proteins.</text>
</comment>
<feature type="region of interest" description="Disordered" evidence="3">
    <location>
        <begin position="200"/>
        <end position="220"/>
    </location>
</feature>
<dbReference type="GO" id="GO:0006508">
    <property type="term" value="P:proteolysis"/>
    <property type="evidence" value="ECO:0007669"/>
    <property type="project" value="UniProtKB-KW"/>
</dbReference>
<protein>
    <recommendedName>
        <fullName evidence="2">Ubiquitin carboxyl-terminal hydrolase MINDY</fullName>
        <ecNumber evidence="2">3.4.19.12</ecNumber>
    </recommendedName>
</protein>
<evidence type="ECO:0000256" key="2">
    <source>
        <dbReference type="RuleBase" id="RU367088"/>
    </source>
</evidence>
<dbReference type="GO" id="GO:0004843">
    <property type="term" value="F:cysteine-type deubiquitinase activity"/>
    <property type="evidence" value="ECO:0007669"/>
    <property type="project" value="UniProtKB-UniRule"/>
</dbReference>
<name>A0AAV2R6L5_MEGNR</name>
<dbReference type="InterPro" id="IPR025257">
    <property type="entry name" value="MINDY-3/4_CD"/>
</dbReference>
<evidence type="ECO:0000313" key="5">
    <source>
        <dbReference type="EMBL" id="CAL4114132.1"/>
    </source>
</evidence>
<comment type="similarity">
    <text evidence="1 2">Belongs to the MINDY deubiquitinase family. FAM188 subfamily.</text>
</comment>
<dbReference type="PANTHER" id="PTHR12473:SF8">
    <property type="entry name" value="UBIQUITIN CARBOXYL-TERMINAL HYDROLASE MINDY-4-RELATED"/>
    <property type="match status" value="1"/>
</dbReference>
<sequence length="645" mass="71381">MPKLYWRAKNEEVLPRGGGLGSEGSLTPGGSQPVVWLTEETSPELFKLNTNAPNFTTASTFDEALDTFRQPQVNNGHIARKNLTNGHIITDNVTLNSHIGKNGFNDGPQNGLRNGHSRGRLNGISNGIYNNISNEMTNGITNGMSNGRSNGMSNGLIPLSIQGRSVFDTEADDIVKMAAQRDQNRFPKGIRGMMAPVMSKEDDASNRSASRLHLTKQRSESVLSTHEPLVYVDRKEHRDDIIAHAMLRRTGNGHSGVSMRDLSDYLEGTGSKMDITVQAGRRQSLRGSRQNLMETSYAPMESNPGSRMSMGTMGTVSPDEFMVFRGDGKDYIPEEGESLNEVDRRKTRPRLFPSSHEDIQILNLQGFMDNPAVGGNDSGASTSRRRHKKRRSKRNDLGNLEISRETFKFGSKSKDKRKKNRSMGRSTHSDDDEEMTLKDIDDLDHKVAGLVLGPKSQAKDPSGEAITLELASELRNMLTGSPSQVMPTDWMNQNFKHNTNPNLSYGLVQKKGGPCGVLACVQSLMMKSLIYGSSVSPNVSPVSPLRPSHREWSWSLATAITEILWRAGQERRAVLALPGSFIHFTDHGVGRYTRDGVTETLTIYEFIDLEELYQAVQRHLTVFTTENNPGCFLLLCSALLSRGLE</sequence>
<dbReference type="EC" id="3.4.19.12" evidence="2"/>
<evidence type="ECO:0000256" key="1">
    <source>
        <dbReference type="ARBA" id="ARBA00011074"/>
    </source>
</evidence>
<evidence type="ECO:0000313" key="6">
    <source>
        <dbReference type="Proteomes" id="UP001497623"/>
    </source>
</evidence>
<comment type="caution">
    <text evidence="5">The sequence shown here is derived from an EMBL/GenBank/DDBJ whole genome shotgun (WGS) entry which is preliminary data.</text>
</comment>
<dbReference type="GO" id="GO:0071108">
    <property type="term" value="P:protein K48-linked deubiquitination"/>
    <property type="evidence" value="ECO:0007669"/>
    <property type="project" value="InterPro"/>
</dbReference>
<dbReference type="PANTHER" id="PTHR12473">
    <property type="entry name" value="UBIQUITIN CARBOXYL-TERMINAL HYDROLASE MINDY-4-RELATED"/>
    <property type="match status" value="1"/>
</dbReference>
<feature type="non-terminal residue" evidence="5">
    <location>
        <position position="645"/>
    </location>
</feature>
<feature type="region of interest" description="Disordered" evidence="3">
    <location>
        <begin position="366"/>
        <end position="437"/>
    </location>
</feature>
<organism evidence="5 6">
    <name type="scientific">Meganyctiphanes norvegica</name>
    <name type="common">Northern krill</name>
    <name type="synonym">Thysanopoda norvegica</name>
    <dbReference type="NCBI Taxonomy" id="48144"/>
    <lineage>
        <taxon>Eukaryota</taxon>
        <taxon>Metazoa</taxon>
        <taxon>Ecdysozoa</taxon>
        <taxon>Arthropoda</taxon>
        <taxon>Crustacea</taxon>
        <taxon>Multicrustacea</taxon>
        <taxon>Malacostraca</taxon>
        <taxon>Eumalacostraca</taxon>
        <taxon>Eucarida</taxon>
        <taxon>Euphausiacea</taxon>
        <taxon>Euphausiidae</taxon>
        <taxon>Meganyctiphanes</taxon>
    </lineage>
</organism>
<dbReference type="Pfam" id="PF13898">
    <property type="entry name" value="MINDY-3_4_CD"/>
    <property type="match status" value="1"/>
</dbReference>
<keyword evidence="6" id="KW-1185">Reference proteome</keyword>
<keyword evidence="2" id="KW-0645">Protease</keyword>
<dbReference type="EMBL" id="CAXKWB010015606">
    <property type="protein sequence ID" value="CAL4114132.1"/>
    <property type="molecule type" value="Genomic_DNA"/>
</dbReference>
<feature type="compositionally biased region" description="Basic residues" evidence="3">
    <location>
        <begin position="383"/>
        <end position="393"/>
    </location>
</feature>
<dbReference type="GO" id="GO:1990380">
    <property type="term" value="F:K48-linked deubiquitinase activity"/>
    <property type="evidence" value="ECO:0007669"/>
    <property type="project" value="UniProtKB-UniRule"/>
</dbReference>
<feature type="domain" description="Deubiquitinating enzyme MINDY-3/4 conserved" evidence="4">
    <location>
        <begin position="475"/>
        <end position="645"/>
    </location>
</feature>
<reference evidence="5 6" key="1">
    <citation type="submission" date="2024-05" db="EMBL/GenBank/DDBJ databases">
        <authorList>
            <person name="Wallberg A."/>
        </authorList>
    </citation>
    <scope>NUCLEOTIDE SEQUENCE [LARGE SCALE GENOMIC DNA]</scope>
</reference>
<comment type="catalytic activity">
    <reaction evidence="2">
        <text>Thiol-dependent hydrolysis of ester, thioester, amide, peptide and isopeptide bonds formed by the C-terminal Gly of ubiquitin (a 76-residue protein attached to proteins as an intracellular targeting signal).</text>
        <dbReference type="EC" id="3.4.19.12"/>
    </reaction>
</comment>
<dbReference type="AlphaFoldDB" id="A0AAV2R6L5"/>
<dbReference type="InterPro" id="IPR039785">
    <property type="entry name" value="MINY3/4"/>
</dbReference>
<keyword evidence="2" id="KW-0378">Hydrolase</keyword>
<proteinExistence type="inferred from homology"/>
<accession>A0AAV2R6L5</accession>
<dbReference type="Proteomes" id="UP001497623">
    <property type="component" value="Unassembled WGS sequence"/>
</dbReference>
<evidence type="ECO:0000256" key="3">
    <source>
        <dbReference type="SAM" id="MobiDB-lite"/>
    </source>
</evidence>
<keyword evidence="2" id="KW-0833">Ubl conjugation pathway</keyword>